<keyword evidence="1" id="KW-1133">Transmembrane helix</keyword>
<dbReference type="AlphaFoldDB" id="A0A517QVB8"/>
<organism evidence="2 3">
    <name type="scientific">Thalassoglobus polymorphus</name>
    <dbReference type="NCBI Taxonomy" id="2527994"/>
    <lineage>
        <taxon>Bacteria</taxon>
        <taxon>Pseudomonadati</taxon>
        <taxon>Planctomycetota</taxon>
        <taxon>Planctomycetia</taxon>
        <taxon>Planctomycetales</taxon>
        <taxon>Planctomycetaceae</taxon>
        <taxon>Thalassoglobus</taxon>
    </lineage>
</organism>
<dbReference type="PANTHER" id="PTHR36434:SF1">
    <property type="entry name" value="MEMBRANE PROTEASE YUGP-RELATED"/>
    <property type="match status" value="1"/>
</dbReference>
<name>A0A517QVB8_9PLAN</name>
<evidence type="ECO:0000313" key="2">
    <source>
        <dbReference type="EMBL" id="QDT35541.1"/>
    </source>
</evidence>
<feature type="transmembrane region" description="Helical" evidence="1">
    <location>
        <begin position="203"/>
        <end position="222"/>
    </location>
</feature>
<feature type="transmembrane region" description="Helical" evidence="1">
    <location>
        <begin position="123"/>
        <end position="141"/>
    </location>
</feature>
<sequence length="231" mass="25386">MMPIFDPMYVVFLAPAFILMMWAQARIRSTYAKASQVPARLSGAAAARHILDQFGLHDVAIEPIRGHLTDHYDPRHRVLRLSEGVYDGRNAAAIGIAAHEAGHALQHAEHYGPLVIRNMAVPAAQYGPGWFMAFFVLGMFIPVYFSQFFWIGIIGFMAVAAFQLVNLPVEFDASNRAKRLLAETGISDEQSGPALSSVLNAAAWTYVAGTLQSVLVVAYYIMRFGGRGNDN</sequence>
<evidence type="ECO:0000256" key="1">
    <source>
        <dbReference type="SAM" id="Phobius"/>
    </source>
</evidence>
<accession>A0A517QVB8</accession>
<dbReference type="InterPro" id="IPR007395">
    <property type="entry name" value="Zn_peptidase_2"/>
</dbReference>
<dbReference type="Proteomes" id="UP000315724">
    <property type="component" value="Chromosome"/>
</dbReference>
<keyword evidence="1" id="KW-0812">Transmembrane</keyword>
<reference evidence="2 3" key="1">
    <citation type="submission" date="2019-02" db="EMBL/GenBank/DDBJ databases">
        <title>Deep-cultivation of Planctomycetes and their phenomic and genomic characterization uncovers novel biology.</title>
        <authorList>
            <person name="Wiegand S."/>
            <person name="Jogler M."/>
            <person name="Boedeker C."/>
            <person name="Pinto D."/>
            <person name="Vollmers J."/>
            <person name="Rivas-Marin E."/>
            <person name="Kohn T."/>
            <person name="Peeters S.H."/>
            <person name="Heuer A."/>
            <person name="Rast P."/>
            <person name="Oberbeckmann S."/>
            <person name="Bunk B."/>
            <person name="Jeske O."/>
            <person name="Meyerdierks A."/>
            <person name="Storesund J.E."/>
            <person name="Kallscheuer N."/>
            <person name="Luecker S."/>
            <person name="Lage O.M."/>
            <person name="Pohl T."/>
            <person name="Merkel B.J."/>
            <person name="Hornburger P."/>
            <person name="Mueller R.-W."/>
            <person name="Bruemmer F."/>
            <person name="Labrenz M."/>
            <person name="Spormann A.M."/>
            <person name="Op den Camp H."/>
            <person name="Overmann J."/>
            <person name="Amann R."/>
            <person name="Jetten M.S.M."/>
            <person name="Mascher T."/>
            <person name="Medema M.H."/>
            <person name="Devos D.P."/>
            <person name="Kaster A.-K."/>
            <person name="Ovreas L."/>
            <person name="Rohde M."/>
            <person name="Galperin M.Y."/>
            <person name="Jogler C."/>
        </authorList>
    </citation>
    <scope>NUCLEOTIDE SEQUENCE [LARGE SCALE GENOMIC DNA]</scope>
    <source>
        <strain evidence="2 3">Mal48</strain>
    </source>
</reference>
<proteinExistence type="predicted"/>
<keyword evidence="3" id="KW-1185">Reference proteome</keyword>
<dbReference type="KEGG" id="tpol:Mal48_48180"/>
<dbReference type="PANTHER" id="PTHR36434">
    <property type="entry name" value="MEMBRANE PROTEASE YUGP-RELATED"/>
    <property type="match status" value="1"/>
</dbReference>
<dbReference type="Pfam" id="PF04298">
    <property type="entry name" value="Zn_peptidase_2"/>
    <property type="match status" value="1"/>
</dbReference>
<protein>
    <submittedName>
        <fullName evidence="2">Neutral zinc metallopeptidase</fullName>
    </submittedName>
</protein>
<feature type="transmembrane region" description="Helical" evidence="1">
    <location>
        <begin position="148"/>
        <end position="165"/>
    </location>
</feature>
<dbReference type="EMBL" id="CP036267">
    <property type="protein sequence ID" value="QDT35541.1"/>
    <property type="molecule type" value="Genomic_DNA"/>
</dbReference>
<evidence type="ECO:0000313" key="3">
    <source>
        <dbReference type="Proteomes" id="UP000315724"/>
    </source>
</evidence>
<keyword evidence="1" id="KW-0472">Membrane</keyword>
<gene>
    <name evidence="2" type="ORF">Mal48_48180</name>
</gene>
<dbReference type="RefSeq" id="WP_231739796.1">
    <property type="nucleotide sequence ID" value="NZ_CP036267.1"/>
</dbReference>